<dbReference type="EMBL" id="JACRTL010000001">
    <property type="protein sequence ID" value="MBC8610327.1"/>
    <property type="molecule type" value="Genomic_DNA"/>
</dbReference>
<name>A0A8J6PAJ4_9FIRM</name>
<reference evidence="2" key="1">
    <citation type="submission" date="2020-08" db="EMBL/GenBank/DDBJ databases">
        <title>Genome public.</title>
        <authorList>
            <person name="Liu C."/>
            <person name="Sun Q."/>
        </authorList>
    </citation>
    <scope>NUCLEOTIDE SEQUENCE</scope>
    <source>
        <strain evidence="2">NSJ-15</strain>
    </source>
</reference>
<keyword evidence="3" id="KW-1185">Reference proteome</keyword>
<sequence length="278" mass="30837">MIDQLKEAGLPIEYSIVYTAKNDPNGGDKNAYLQKGNFADSTIESEYSKEQPLSGSIEIFSSKEKAIERAEYLAGFTFLDDFGYQVVGDCVLLRLNSQFDHSAVEKYAQAIGGEIYSEPEEKDNSLLESKENENSSNTAAESWEEHTKKYFPDAEVEKDGYGGALIFVSLGENNSDSFITNCFNVLSKLDGCKDGTMVTINITDDPGAAIVGFPSEDGIFGFECTAILSENSALQESYDKTLGITNDRGFLKKRRELRDEIEKTEDEIEDILGEDIFE</sequence>
<accession>A0A8J6PAJ4</accession>
<proteinExistence type="predicted"/>
<dbReference type="AlphaFoldDB" id="A0A8J6PAJ4"/>
<organism evidence="2 3">
    <name type="scientific">Massiliimalia timonensis</name>
    <dbReference type="NCBI Taxonomy" id="1987501"/>
    <lineage>
        <taxon>Bacteria</taxon>
        <taxon>Bacillati</taxon>
        <taxon>Bacillota</taxon>
        <taxon>Clostridia</taxon>
        <taxon>Eubacteriales</taxon>
        <taxon>Oscillospiraceae</taxon>
        <taxon>Massiliimalia</taxon>
    </lineage>
</organism>
<dbReference type="Proteomes" id="UP000632659">
    <property type="component" value="Unassembled WGS sequence"/>
</dbReference>
<dbReference type="RefSeq" id="WP_187536276.1">
    <property type="nucleotide sequence ID" value="NZ_JACRTL010000001.1"/>
</dbReference>
<comment type="caution">
    <text evidence="2">The sequence shown here is derived from an EMBL/GenBank/DDBJ whole genome shotgun (WGS) entry which is preliminary data.</text>
</comment>
<protein>
    <submittedName>
        <fullName evidence="2">Uncharacterized protein</fullName>
    </submittedName>
</protein>
<evidence type="ECO:0000313" key="3">
    <source>
        <dbReference type="Proteomes" id="UP000632659"/>
    </source>
</evidence>
<feature type="compositionally biased region" description="Basic and acidic residues" evidence="1">
    <location>
        <begin position="122"/>
        <end position="133"/>
    </location>
</feature>
<feature type="region of interest" description="Disordered" evidence="1">
    <location>
        <begin position="120"/>
        <end position="144"/>
    </location>
</feature>
<evidence type="ECO:0000313" key="2">
    <source>
        <dbReference type="EMBL" id="MBC8610327.1"/>
    </source>
</evidence>
<evidence type="ECO:0000256" key="1">
    <source>
        <dbReference type="SAM" id="MobiDB-lite"/>
    </source>
</evidence>
<gene>
    <name evidence="2" type="ORF">H8702_04195</name>
</gene>